<proteinExistence type="inferred from homology"/>
<keyword evidence="7" id="KW-0547">Nucleotide-binding</keyword>
<organism>
    <name type="scientific">Branchiostoma floridae</name>
    <name type="common">Florida lancelet</name>
    <name type="synonym">Amphioxus</name>
    <dbReference type="NCBI Taxonomy" id="7739"/>
    <lineage>
        <taxon>Eukaryota</taxon>
        <taxon>Metazoa</taxon>
        <taxon>Chordata</taxon>
        <taxon>Cephalochordata</taxon>
        <taxon>Leptocardii</taxon>
        <taxon>Amphioxiformes</taxon>
        <taxon>Branchiostomatidae</taxon>
        <taxon>Branchiostoma</taxon>
    </lineage>
</organism>
<evidence type="ECO:0000256" key="8">
    <source>
        <dbReference type="ARBA" id="ARBA00022801"/>
    </source>
</evidence>
<evidence type="ECO:0000256" key="9">
    <source>
        <dbReference type="ARBA" id="ARBA00023134"/>
    </source>
</evidence>
<dbReference type="SMART" id="SM00865">
    <property type="entry name" value="Tubulin_C"/>
    <property type="match status" value="1"/>
</dbReference>
<dbReference type="EMBL" id="GG666594">
    <property type="protein sequence ID" value="EEN51108.1"/>
    <property type="molecule type" value="Genomic_DNA"/>
</dbReference>
<dbReference type="GO" id="GO:0005200">
    <property type="term" value="F:structural constituent of cytoskeleton"/>
    <property type="evidence" value="ECO:0007669"/>
    <property type="project" value="InterPro"/>
</dbReference>
<dbReference type="GO" id="GO:0005874">
    <property type="term" value="C:microtubule"/>
    <property type="evidence" value="ECO:0007669"/>
    <property type="project" value="UniProtKB-KW"/>
</dbReference>
<dbReference type="Pfam" id="PF00091">
    <property type="entry name" value="Tubulin"/>
    <property type="match status" value="1"/>
</dbReference>
<dbReference type="GO" id="GO:0005525">
    <property type="term" value="F:GTP binding"/>
    <property type="evidence" value="ECO:0007669"/>
    <property type="project" value="UniProtKB-KW"/>
</dbReference>
<comment type="subunit">
    <text evidence="4">Dimer of alpha and beta chains. A typical microtubule is a hollow water-filled tube with an outer diameter of 25 nm and an inner diameter of 15 nM. Alpha-beta heterodimers associate head-to-tail to form protofilaments running lengthwise along the microtubule wall with the beta-tubulin subunit facing the microtubule plus end conferring a structural polarity. Microtubules usually have 13 protofilaments but different protofilament numbers can be found in some organisms and specialized cells.</text>
</comment>
<dbReference type="PRINTS" id="PR01162">
    <property type="entry name" value="ALPHATUBULIN"/>
</dbReference>
<evidence type="ECO:0000256" key="11">
    <source>
        <dbReference type="ARBA" id="ARBA00034296"/>
    </source>
</evidence>
<dbReference type="AlphaFoldDB" id="C3Z8K3"/>
<keyword evidence="9" id="KW-0342">GTP-binding</keyword>
<dbReference type="InterPro" id="IPR018316">
    <property type="entry name" value="Tubulin/FtsZ_2-layer-sand-dom"/>
</dbReference>
<dbReference type="STRING" id="7739.C3Z8K3"/>
<keyword evidence="5" id="KW-0963">Cytoplasm</keyword>
<protein>
    <recommendedName>
        <fullName evidence="14">Tubulin/FtsZ 2-layer sandwich domain-containing protein</fullName>
    </recommendedName>
</protein>
<evidence type="ECO:0000256" key="3">
    <source>
        <dbReference type="ARBA" id="ARBA00009636"/>
    </source>
</evidence>
<evidence type="ECO:0000259" key="14">
    <source>
        <dbReference type="SMART" id="SM00865"/>
    </source>
</evidence>
<dbReference type="Pfam" id="PF03953">
    <property type="entry name" value="Tubulin_C"/>
    <property type="match status" value="1"/>
</dbReference>
<dbReference type="GO" id="GO:0016787">
    <property type="term" value="F:hydrolase activity"/>
    <property type="evidence" value="ECO:0007669"/>
    <property type="project" value="UniProtKB-KW"/>
</dbReference>
<dbReference type="Gene3D" id="3.30.1330.20">
    <property type="entry name" value="Tubulin/FtsZ, C-terminal domain"/>
    <property type="match status" value="1"/>
</dbReference>
<dbReference type="CDD" id="cd02186">
    <property type="entry name" value="alpha_tubulin"/>
    <property type="match status" value="1"/>
</dbReference>
<dbReference type="InterPro" id="IPR000217">
    <property type="entry name" value="Tubulin"/>
</dbReference>
<dbReference type="FunFam" id="1.10.287.600:FF:000001">
    <property type="entry name" value="Tubulin alpha chain"/>
    <property type="match status" value="1"/>
</dbReference>
<dbReference type="InterPro" id="IPR036525">
    <property type="entry name" value="Tubulin/FtsZ_GTPase_sf"/>
</dbReference>
<evidence type="ECO:0000256" key="13">
    <source>
        <dbReference type="SAM" id="Coils"/>
    </source>
</evidence>
<dbReference type="FunFam" id="3.30.1330.20:FF:000039">
    <property type="entry name" value="Tubulin alpha chain"/>
    <property type="match status" value="1"/>
</dbReference>
<dbReference type="SUPFAM" id="SSF55307">
    <property type="entry name" value="Tubulin C-terminal domain-like"/>
    <property type="match status" value="1"/>
</dbReference>
<keyword evidence="13" id="KW-0175">Coiled coil</keyword>
<dbReference type="GO" id="GO:0007017">
    <property type="term" value="P:microtubule-based process"/>
    <property type="evidence" value="ECO:0007669"/>
    <property type="project" value="InterPro"/>
</dbReference>
<dbReference type="InterPro" id="IPR003008">
    <property type="entry name" value="Tubulin_FtsZ_GTPase"/>
</dbReference>
<evidence type="ECO:0000256" key="5">
    <source>
        <dbReference type="ARBA" id="ARBA00022490"/>
    </source>
</evidence>
<dbReference type="InterPro" id="IPR008280">
    <property type="entry name" value="Tub_FtsZ_C"/>
</dbReference>
<comment type="catalytic activity">
    <reaction evidence="12">
        <text>GTP + H2O = GDP + phosphate + H(+)</text>
        <dbReference type="Rhea" id="RHEA:19669"/>
        <dbReference type="ChEBI" id="CHEBI:15377"/>
        <dbReference type="ChEBI" id="CHEBI:15378"/>
        <dbReference type="ChEBI" id="CHEBI:37565"/>
        <dbReference type="ChEBI" id="CHEBI:43474"/>
        <dbReference type="ChEBI" id="CHEBI:58189"/>
    </reaction>
    <physiologicalReaction direction="left-to-right" evidence="12">
        <dbReference type="Rhea" id="RHEA:19670"/>
    </physiologicalReaction>
</comment>
<dbReference type="PRINTS" id="PR01161">
    <property type="entry name" value="TUBULIN"/>
</dbReference>
<evidence type="ECO:0000256" key="7">
    <source>
        <dbReference type="ARBA" id="ARBA00022741"/>
    </source>
</evidence>
<evidence type="ECO:0000256" key="4">
    <source>
        <dbReference type="ARBA" id="ARBA00011747"/>
    </source>
</evidence>
<name>C3Z8K3_BRAFL</name>
<comment type="subcellular location">
    <subcellularLocation>
        <location evidence="2">Cytoplasm</location>
        <location evidence="2">Cytoskeleton</location>
    </subcellularLocation>
</comment>
<comment type="similarity">
    <text evidence="3">Belongs to the tubulin family.</text>
</comment>
<evidence type="ECO:0000256" key="10">
    <source>
        <dbReference type="ARBA" id="ARBA00023212"/>
    </source>
</evidence>
<reference evidence="15" key="1">
    <citation type="journal article" date="2008" name="Nature">
        <title>The amphioxus genome and the evolution of the chordate karyotype.</title>
        <authorList>
            <consortium name="US DOE Joint Genome Institute (JGI-PGF)"/>
            <person name="Putnam N.H."/>
            <person name="Butts T."/>
            <person name="Ferrier D.E.K."/>
            <person name="Furlong R.F."/>
            <person name="Hellsten U."/>
            <person name="Kawashima T."/>
            <person name="Robinson-Rechavi M."/>
            <person name="Shoguchi E."/>
            <person name="Terry A."/>
            <person name="Yu J.-K."/>
            <person name="Benito-Gutierrez E.L."/>
            <person name="Dubchak I."/>
            <person name="Garcia-Fernandez J."/>
            <person name="Gibson-Brown J.J."/>
            <person name="Grigoriev I.V."/>
            <person name="Horton A.C."/>
            <person name="de Jong P.J."/>
            <person name="Jurka J."/>
            <person name="Kapitonov V.V."/>
            <person name="Kohara Y."/>
            <person name="Kuroki Y."/>
            <person name="Lindquist E."/>
            <person name="Lucas S."/>
            <person name="Osoegawa K."/>
            <person name="Pennacchio L.A."/>
            <person name="Salamov A.A."/>
            <person name="Satou Y."/>
            <person name="Sauka-Spengler T."/>
            <person name="Schmutz J."/>
            <person name="Shin-I T."/>
            <person name="Toyoda A."/>
            <person name="Bronner-Fraser M."/>
            <person name="Fujiyama A."/>
            <person name="Holland L.Z."/>
            <person name="Holland P.W.H."/>
            <person name="Satoh N."/>
            <person name="Rokhsar D.S."/>
        </authorList>
    </citation>
    <scope>NUCLEOTIDE SEQUENCE [LARGE SCALE GENOMIC DNA]</scope>
    <source>
        <strain evidence="15">S238N-H82</strain>
        <tissue evidence="15">Testes</tissue>
    </source>
</reference>
<keyword evidence="6" id="KW-0493">Microtubule</keyword>
<evidence type="ECO:0000256" key="6">
    <source>
        <dbReference type="ARBA" id="ARBA00022701"/>
    </source>
</evidence>
<comment type="function">
    <text evidence="11">Tubulin is the major constituent of microtubules, a cylinder consisting of laterally associated linear protofilaments composed of alpha- and beta-tubulin heterodimers. Microtubules grow by the addition of GTP-tubulin dimers to the microtubule end, where a stabilizing cap forms. Below the cap, tubulin dimers are in GDP-bound state, owing to GTPase activity of alpha-tubulin.</text>
</comment>
<sequence length="293" mass="32781">MDYSKMSKLEFSVYPAPHVSTAVVESYNAVLATHATLKHSDCAFMFDNEAVYDICCRSLGIESPTYTNLNHLIGQVVSSITASLRFDATLNADLAEIQTNLVPYPRILFPLASYAPVISAEKAYHKQPSVLEITDACFEPDNQMVRCDPGHGKYSACCLIYHGDVVPKDINTAIATIKTKRTVQFIDWCPKGFKVGIISQPPTVVPGGDLAKVQGAVCMLSNTTAIAEAWARLDHKFDLMYAKRAFVHWYIREGMEEEEFTQAREDLAELEKDYEEIAADFVEEEDNEYLLDL</sequence>
<evidence type="ECO:0000256" key="1">
    <source>
        <dbReference type="ARBA" id="ARBA00001946"/>
    </source>
</evidence>
<dbReference type="InterPro" id="IPR023123">
    <property type="entry name" value="Tubulin_C"/>
</dbReference>
<gene>
    <name evidence="15" type="ORF">BRAFLDRAFT_60134</name>
</gene>
<dbReference type="eggNOG" id="KOG1376">
    <property type="taxonomic scope" value="Eukaryota"/>
</dbReference>
<dbReference type="InParanoid" id="C3Z8K3"/>
<dbReference type="Gene3D" id="3.40.50.1440">
    <property type="entry name" value="Tubulin/FtsZ, GTPase domain"/>
    <property type="match status" value="1"/>
</dbReference>
<accession>C3Z8K3</accession>
<comment type="cofactor">
    <cofactor evidence="1">
        <name>Mg(2+)</name>
        <dbReference type="ChEBI" id="CHEBI:18420"/>
    </cofactor>
</comment>
<dbReference type="Gene3D" id="1.10.287.600">
    <property type="entry name" value="Helix hairpin bin"/>
    <property type="match status" value="1"/>
</dbReference>
<feature type="domain" description="Tubulin/FtsZ 2-layer sandwich" evidence="14">
    <location>
        <begin position="90"/>
        <end position="235"/>
    </location>
</feature>
<keyword evidence="8" id="KW-0378">Hydrolase</keyword>
<feature type="coiled-coil region" evidence="13">
    <location>
        <begin position="253"/>
        <end position="287"/>
    </location>
</feature>
<dbReference type="InterPro" id="IPR037103">
    <property type="entry name" value="Tubulin/FtsZ-like_C"/>
</dbReference>
<dbReference type="PANTHER" id="PTHR11588">
    <property type="entry name" value="TUBULIN"/>
    <property type="match status" value="1"/>
</dbReference>
<evidence type="ECO:0000256" key="12">
    <source>
        <dbReference type="ARBA" id="ARBA00049117"/>
    </source>
</evidence>
<evidence type="ECO:0000313" key="15">
    <source>
        <dbReference type="EMBL" id="EEN51108.1"/>
    </source>
</evidence>
<keyword evidence="10" id="KW-0206">Cytoskeleton</keyword>
<evidence type="ECO:0000256" key="2">
    <source>
        <dbReference type="ARBA" id="ARBA00004245"/>
    </source>
</evidence>
<dbReference type="SUPFAM" id="SSF52490">
    <property type="entry name" value="Tubulin nucleotide-binding domain-like"/>
    <property type="match status" value="1"/>
</dbReference>
<dbReference type="InterPro" id="IPR002452">
    <property type="entry name" value="Alpha_tubulin"/>
</dbReference>